<keyword evidence="3" id="KW-1185">Reference proteome</keyword>
<dbReference type="OrthoDB" id="8256464at2"/>
<name>A0A0R3LUK6_9BRAD</name>
<accession>A0A0R3LUK6</accession>
<dbReference type="STRING" id="1518501.CQ10_40820"/>
<evidence type="ECO:0000256" key="1">
    <source>
        <dbReference type="SAM" id="MobiDB-lite"/>
    </source>
</evidence>
<evidence type="ECO:0000313" key="2">
    <source>
        <dbReference type="EMBL" id="KRR11625.1"/>
    </source>
</evidence>
<comment type="caution">
    <text evidence="2">The sequence shown here is derived from an EMBL/GenBank/DDBJ whole genome shotgun (WGS) entry which is preliminary data.</text>
</comment>
<feature type="compositionally biased region" description="Acidic residues" evidence="1">
    <location>
        <begin position="1"/>
        <end position="15"/>
    </location>
</feature>
<evidence type="ECO:0000313" key="3">
    <source>
        <dbReference type="Proteomes" id="UP000051913"/>
    </source>
</evidence>
<dbReference type="EMBL" id="LLXX01000037">
    <property type="protein sequence ID" value="KRR11625.1"/>
    <property type="molecule type" value="Genomic_DNA"/>
</dbReference>
<gene>
    <name evidence="2" type="ORF">CP49_40820</name>
</gene>
<feature type="compositionally biased region" description="Acidic residues" evidence="1">
    <location>
        <begin position="36"/>
        <end position="53"/>
    </location>
</feature>
<protein>
    <submittedName>
        <fullName evidence="2">Uncharacterized protein</fullName>
    </submittedName>
</protein>
<proteinExistence type="predicted"/>
<dbReference type="Proteomes" id="UP000051913">
    <property type="component" value="Unassembled WGS sequence"/>
</dbReference>
<reference evidence="2 3" key="1">
    <citation type="submission" date="2014-03" db="EMBL/GenBank/DDBJ databases">
        <title>Bradyrhizobium valentinum sp. nov., isolated from effective nodules of Lupinus mariae-josephae, a lupine endemic of basic-lime soils in Eastern Spain.</title>
        <authorList>
            <person name="Duran D."/>
            <person name="Rey L."/>
            <person name="Navarro A."/>
            <person name="Busquets A."/>
            <person name="Imperial J."/>
            <person name="Ruiz-Argueso T."/>
        </authorList>
    </citation>
    <scope>NUCLEOTIDE SEQUENCE [LARGE SCALE GENOMIC DNA]</scope>
    <source>
        <strain evidence="2 3">LmjM3</strain>
    </source>
</reference>
<dbReference type="AlphaFoldDB" id="A0A0R3LUK6"/>
<sequence length="66" mass="7445">MEDDGDREAVGDDEPSLGSFDRMMNQESYRQTFGEADIDAEQDDAEREDDDPDEAKQQPPEMGGFL</sequence>
<organism evidence="2 3">
    <name type="scientific">Bradyrhizobium valentinum</name>
    <dbReference type="NCBI Taxonomy" id="1518501"/>
    <lineage>
        <taxon>Bacteria</taxon>
        <taxon>Pseudomonadati</taxon>
        <taxon>Pseudomonadota</taxon>
        <taxon>Alphaproteobacteria</taxon>
        <taxon>Hyphomicrobiales</taxon>
        <taxon>Nitrobacteraceae</taxon>
        <taxon>Bradyrhizobium</taxon>
    </lineage>
</organism>
<dbReference type="RefSeq" id="WP_057849551.1">
    <property type="nucleotide sequence ID" value="NZ_LLXX01000037.1"/>
</dbReference>
<feature type="region of interest" description="Disordered" evidence="1">
    <location>
        <begin position="1"/>
        <end position="66"/>
    </location>
</feature>